<evidence type="ECO:0000256" key="8">
    <source>
        <dbReference type="HAMAP-Rule" id="MF_00137"/>
    </source>
</evidence>
<keyword evidence="6 8" id="KW-0067">ATP-binding</keyword>
<dbReference type="CDD" id="cd01414">
    <property type="entry name" value="SAICAR_synt_Sc"/>
    <property type="match status" value="1"/>
</dbReference>
<keyword evidence="4 8" id="KW-0547">Nucleotide-binding</keyword>
<comment type="similarity">
    <text evidence="2 8">Belongs to the SAICAR synthetase family.</text>
</comment>
<dbReference type="PANTHER" id="PTHR43700">
    <property type="entry name" value="PHOSPHORIBOSYLAMINOIMIDAZOLE-SUCCINOCARBOXAMIDE SYNTHASE"/>
    <property type="match status" value="1"/>
</dbReference>
<dbReference type="SUPFAM" id="SSF56104">
    <property type="entry name" value="SAICAR synthase-like"/>
    <property type="match status" value="1"/>
</dbReference>
<dbReference type="InterPro" id="IPR018236">
    <property type="entry name" value="SAICAR_synthetase_CS"/>
</dbReference>
<dbReference type="GO" id="GO:0005737">
    <property type="term" value="C:cytoplasm"/>
    <property type="evidence" value="ECO:0007669"/>
    <property type="project" value="TreeGrafter"/>
</dbReference>
<dbReference type="InterPro" id="IPR028923">
    <property type="entry name" value="SAICAR_synt/ADE2_N"/>
</dbReference>
<comment type="pathway">
    <text evidence="1 8">Purine metabolism; IMP biosynthesis via de novo pathway; 5-amino-1-(5-phospho-D-ribosyl)imidazole-4-carboxamide from 5-amino-1-(5-phospho-D-ribosyl)imidazole-4-carboxylate: step 1/2.</text>
</comment>
<keyword evidence="5 8" id="KW-0658">Purine biosynthesis</keyword>
<dbReference type="PROSITE" id="PS01058">
    <property type="entry name" value="SAICAR_SYNTHETASE_2"/>
    <property type="match status" value="1"/>
</dbReference>
<dbReference type="Pfam" id="PF01259">
    <property type="entry name" value="SAICAR_synt"/>
    <property type="match status" value="1"/>
</dbReference>
<dbReference type="EC" id="6.3.2.6" evidence="8"/>
<dbReference type="eggNOG" id="COG0152">
    <property type="taxonomic scope" value="Bacteria"/>
</dbReference>
<evidence type="ECO:0000256" key="1">
    <source>
        <dbReference type="ARBA" id="ARBA00004672"/>
    </source>
</evidence>
<dbReference type="GO" id="GO:0006189">
    <property type="term" value="P:'de novo' IMP biosynthetic process"/>
    <property type="evidence" value="ECO:0007669"/>
    <property type="project" value="UniProtKB-UniRule"/>
</dbReference>
<accession>A0A0E3Z319</accession>
<dbReference type="FunFam" id="3.30.470.20:FF:000015">
    <property type="entry name" value="Phosphoribosylaminoimidazole-succinocarboxamide synthase"/>
    <property type="match status" value="1"/>
</dbReference>
<dbReference type="Proteomes" id="UP000033067">
    <property type="component" value="Chromosome"/>
</dbReference>
<evidence type="ECO:0000256" key="6">
    <source>
        <dbReference type="ARBA" id="ARBA00022840"/>
    </source>
</evidence>
<dbReference type="Gene3D" id="3.30.470.20">
    <property type="entry name" value="ATP-grasp fold, B domain"/>
    <property type="match status" value="1"/>
</dbReference>
<organism evidence="10 11">
    <name type="scientific">Pseudoxanthomonas suwonensis</name>
    <dbReference type="NCBI Taxonomy" id="314722"/>
    <lineage>
        <taxon>Bacteria</taxon>
        <taxon>Pseudomonadati</taxon>
        <taxon>Pseudomonadota</taxon>
        <taxon>Gammaproteobacteria</taxon>
        <taxon>Lysobacterales</taxon>
        <taxon>Lysobacteraceae</taxon>
        <taxon>Pseudoxanthomonas</taxon>
    </lineage>
</organism>
<dbReference type="NCBIfam" id="NF010568">
    <property type="entry name" value="PRK13961.1"/>
    <property type="match status" value="1"/>
</dbReference>
<evidence type="ECO:0000256" key="2">
    <source>
        <dbReference type="ARBA" id="ARBA00010190"/>
    </source>
</evidence>
<evidence type="ECO:0000313" key="11">
    <source>
        <dbReference type="Proteomes" id="UP000033067"/>
    </source>
</evidence>
<comment type="catalytic activity">
    <reaction evidence="7 8">
        <text>5-amino-1-(5-phospho-D-ribosyl)imidazole-4-carboxylate + L-aspartate + ATP = (2S)-2-[5-amino-1-(5-phospho-beta-D-ribosyl)imidazole-4-carboxamido]succinate + ADP + phosphate + 2 H(+)</text>
        <dbReference type="Rhea" id="RHEA:22628"/>
        <dbReference type="ChEBI" id="CHEBI:15378"/>
        <dbReference type="ChEBI" id="CHEBI:29991"/>
        <dbReference type="ChEBI" id="CHEBI:30616"/>
        <dbReference type="ChEBI" id="CHEBI:43474"/>
        <dbReference type="ChEBI" id="CHEBI:58443"/>
        <dbReference type="ChEBI" id="CHEBI:77657"/>
        <dbReference type="ChEBI" id="CHEBI:456216"/>
        <dbReference type="EC" id="6.3.2.6"/>
    </reaction>
</comment>
<feature type="domain" description="SAICAR synthetase/ADE2 N-terminal" evidence="9">
    <location>
        <begin position="48"/>
        <end position="286"/>
    </location>
</feature>
<dbReference type="GO" id="GO:0004639">
    <property type="term" value="F:phosphoribosylaminoimidazolesuccinocarboxamide synthase activity"/>
    <property type="evidence" value="ECO:0007669"/>
    <property type="project" value="UniProtKB-UniRule"/>
</dbReference>
<evidence type="ECO:0000256" key="4">
    <source>
        <dbReference type="ARBA" id="ARBA00022741"/>
    </source>
</evidence>
<evidence type="ECO:0000256" key="5">
    <source>
        <dbReference type="ARBA" id="ARBA00022755"/>
    </source>
</evidence>
<dbReference type="InterPro" id="IPR001636">
    <property type="entry name" value="SAICAR_synth"/>
</dbReference>
<evidence type="ECO:0000313" key="10">
    <source>
        <dbReference type="EMBL" id="AKC87177.1"/>
    </source>
</evidence>
<evidence type="ECO:0000256" key="3">
    <source>
        <dbReference type="ARBA" id="ARBA00022598"/>
    </source>
</evidence>
<dbReference type="PATRIC" id="fig|314722.6.peg.2353"/>
<dbReference type="RefSeq" id="WP_052632277.1">
    <property type="nucleotide sequence ID" value="NZ_CP011144.1"/>
</dbReference>
<dbReference type="NCBIfam" id="TIGR00081">
    <property type="entry name" value="purC"/>
    <property type="match status" value="1"/>
</dbReference>
<dbReference type="PANTHER" id="PTHR43700:SF1">
    <property type="entry name" value="PHOSPHORIBOSYLAMINOIMIDAZOLE-SUCCINOCARBOXAMIDE SYNTHASE"/>
    <property type="match status" value="1"/>
</dbReference>
<proteinExistence type="inferred from homology"/>
<gene>
    <name evidence="8" type="primary">purC</name>
    <name evidence="10" type="ORF">WQ53_10905</name>
</gene>
<dbReference type="UniPathway" id="UPA00074">
    <property type="reaction ID" value="UER00131"/>
</dbReference>
<dbReference type="EMBL" id="CP011144">
    <property type="protein sequence ID" value="AKC87177.1"/>
    <property type="molecule type" value="Genomic_DNA"/>
</dbReference>
<dbReference type="OrthoDB" id="9801549at2"/>
<name>A0A0E3Z319_9GAMM</name>
<reference evidence="10 11" key="1">
    <citation type="journal article" date="2015" name="Genome Announc.">
        <title>Complete Genome Sequence of Pseudoxanthomonas suwonensis Strain J1, a Cellulose-Degrading Bacterium Isolated from Leaf- and Wood-Enriched Soil.</title>
        <authorList>
            <person name="Hou L."/>
            <person name="Jiang J."/>
            <person name="Xu Z."/>
            <person name="Zhou Y."/>
            <person name="Leung F.C."/>
        </authorList>
    </citation>
    <scope>NUCLEOTIDE SEQUENCE [LARGE SCALE GENOMIC DNA]</scope>
    <source>
        <strain evidence="10 11">J1</strain>
    </source>
</reference>
<dbReference type="HAMAP" id="MF_00137">
    <property type="entry name" value="SAICAR_synth"/>
    <property type="match status" value="1"/>
</dbReference>
<dbReference type="Gene3D" id="3.30.200.20">
    <property type="entry name" value="Phosphorylase Kinase, domain 1"/>
    <property type="match status" value="1"/>
</dbReference>
<dbReference type="AlphaFoldDB" id="A0A0E3Z319"/>
<evidence type="ECO:0000256" key="7">
    <source>
        <dbReference type="ARBA" id="ARBA00048475"/>
    </source>
</evidence>
<evidence type="ECO:0000259" key="9">
    <source>
        <dbReference type="Pfam" id="PF01259"/>
    </source>
</evidence>
<dbReference type="PROSITE" id="PS01057">
    <property type="entry name" value="SAICAR_SYNTHETASE_1"/>
    <property type="match status" value="1"/>
</dbReference>
<protein>
    <recommendedName>
        <fullName evidence="8">Phosphoribosylaminoimidazole-succinocarboxamide synthase</fullName>
        <ecNumber evidence="8">6.3.2.6</ecNumber>
    </recommendedName>
    <alternativeName>
        <fullName evidence="8">SAICAR synthetase</fullName>
    </alternativeName>
</protein>
<dbReference type="KEGG" id="psuw:WQ53_10905"/>
<sequence length="317" mass="34737">MSTTLLQSDLPGLPLRHRGKVRDVFDLPRETIPADALAAAGQDGASPDGYLLMVATDRLSAFDVVLPDPIPGKGEMLCQISNFWFGKTAHLMPNHLTGIDVAAVLPPGVDPALYTRRAVVTRKLKPVPVEAIARGYLIGSGWKDYQRTGQVSGIALPDGLRQAEQLPEPIFTPSTKAAVGDHDENIDFDAMVRTVGGELAERVRDATLRLYRYAAAYAAERGILLADTKFEFGTDADGRLYIMDEMLTPDSSRYWPADEYQVGSSPPSYDKQIVRDYLETLDWDKTPPGPSLPPEVIERTRARYAEALQKLAGIAVD</sequence>
<keyword evidence="3 8" id="KW-0436">Ligase</keyword>
<keyword evidence="11" id="KW-1185">Reference proteome</keyword>
<dbReference type="GO" id="GO:0005524">
    <property type="term" value="F:ATP binding"/>
    <property type="evidence" value="ECO:0007669"/>
    <property type="project" value="UniProtKB-KW"/>
</dbReference>